<dbReference type="GO" id="GO:0005524">
    <property type="term" value="F:ATP binding"/>
    <property type="evidence" value="ECO:0007669"/>
    <property type="project" value="UniProtKB-UniRule"/>
</dbReference>
<feature type="region of interest" description="Disordered" evidence="8">
    <location>
        <begin position="255"/>
        <end position="309"/>
    </location>
</feature>
<dbReference type="InterPro" id="IPR015262">
    <property type="entry name" value="tRNA_Ile_lys_synt_subst-bd"/>
</dbReference>
<evidence type="ECO:0000256" key="2">
    <source>
        <dbReference type="ARBA" id="ARBA00022598"/>
    </source>
</evidence>
<dbReference type="Gene3D" id="3.40.50.620">
    <property type="entry name" value="HUPs"/>
    <property type="match status" value="1"/>
</dbReference>
<comment type="domain">
    <text evidence="7">The N-terminal region contains the highly conserved SGGXDS motif, predicted to be a P-loop motif involved in ATP binding.</text>
</comment>
<dbReference type="SUPFAM" id="SSF82829">
    <property type="entry name" value="MesJ substrate recognition domain-like"/>
    <property type="match status" value="1"/>
</dbReference>
<comment type="similarity">
    <text evidence="7">Belongs to the tRNA(Ile)-lysidine synthase family.</text>
</comment>
<dbReference type="HAMAP" id="MF_01161">
    <property type="entry name" value="tRNA_Ile_lys_synt"/>
    <property type="match status" value="1"/>
</dbReference>
<evidence type="ECO:0000313" key="11">
    <source>
        <dbReference type="EMBL" id="MBE1606754.1"/>
    </source>
</evidence>
<sequence length="386" mass="40235">MGPHPAVAAVRVAVRRSVADLAPGSWILVACSGGADSTALAAATAFEAPRAGFQAGAVTVDHGLQPGSDERARAVADVLRGLGLRPVEAVRVDVTGGGGPEAAARRARYAALDEAADRLGACAVLLGHTRDDQAETVLLGLARGSGARSLAGMPPRSVRGGRYRRPLLALTRSTTEAACEAEGLRPWADPHNSDPSYARSRVRQQVLPLLERELGPGVAAALARTADLLRDDADALDAWADRAYAECVLGQVLEGRDDEGRDDEGRDDEGRDDEGRDNEGREAPGHAGQEAGAGHGPTGRAATDGDGASPALGLAVDRLEALPAGVRRRVLRRAALAAGCPGTDLFAVHVAALESLVTQWHGQAWVDLPGSVRVTRRDGQLRLRRV</sequence>
<dbReference type="PANTHER" id="PTHR43033:SF1">
    <property type="entry name" value="TRNA(ILE)-LYSIDINE SYNTHASE-RELATED"/>
    <property type="match status" value="1"/>
</dbReference>
<keyword evidence="4 7" id="KW-0547">Nucleotide-binding</keyword>
<evidence type="ECO:0000256" key="6">
    <source>
        <dbReference type="ARBA" id="ARBA00048539"/>
    </source>
</evidence>
<feature type="compositionally biased region" description="Basic and acidic residues" evidence="8">
    <location>
        <begin position="273"/>
        <end position="284"/>
    </location>
</feature>
<dbReference type="NCBIfam" id="TIGR02432">
    <property type="entry name" value="lysidine_TilS_N"/>
    <property type="match status" value="1"/>
</dbReference>
<dbReference type="GO" id="GO:0005737">
    <property type="term" value="C:cytoplasm"/>
    <property type="evidence" value="ECO:0007669"/>
    <property type="project" value="UniProtKB-SubCell"/>
</dbReference>
<evidence type="ECO:0000256" key="1">
    <source>
        <dbReference type="ARBA" id="ARBA00022490"/>
    </source>
</evidence>
<comment type="subcellular location">
    <subcellularLocation>
        <location evidence="7">Cytoplasm</location>
    </subcellularLocation>
</comment>
<evidence type="ECO:0000256" key="7">
    <source>
        <dbReference type="HAMAP-Rule" id="MF_01161"/>
    </source>
</evidence>
<feature type="domain" description="tRNA(Ile)-lysidine/2-thiocytidine synthase N-terminal" evidence="9">
    <location>
        <begin position="27"/>
        <end position="205"/>
    </location>
</feature>
<dbReference type="Proteomes" id="UP000638648">
    <property type="component" value="Unassembled WGS sequence"/>
</dbReference>
<dbReference type="RefSeq" id="WP_192750827.1">
    <property type="nucleotide sequence ID" value="NZ_BAABJL010000109.1"/>
</dbReference>
<evidence type="ECO:0000256" key="5">
    <source>
        <dbReference type="ARBA" id="ARBA00022840"/>
    </source>
</evidence>
<dbReference type="InterPro" id="IPR011063">
    <property type="entry name" value="TilS/TtcA_N"/>
</dbReference>
<dbReference type="Pfam" id="PF09179">
    <property type="entry name" value="TilS"/>
    <property type="match status" value="1"/>
</dbReference>
<dbReference type="SUPFAM" id="SSF52402">
    <property type="entry name" value="Adenine nucleotide alpha hydrolases-like"/>
    <property type="match status" value="1"/>
</dbReference>
<dbReference type="PANTHER" id="PTHR43033">
    <property type="entry name" value="TRNA(ILE)-LYSIDINE SYNTHASE-RELATED"/>
    <property type="match status" value="1"/>
</dbReference>
<feature type="compositionally biased region" description="Acidic residues" evidence="8">
    <location>
        <begin position="260"/>
        <end position="272"/>
    </location>
</feature>
<feature type="binding site" evidence="7">
    <location>
        <begin position="32"/>
        <end position="37"/>
    </location>
    <ligand>
        <name>ATP</name>
        <dbReference type="ChEBI" id="CHEBI:30616"/>
    </ligand>
</feature>
<evidence type="ECO:0000256" key="3">
    <source>
        <dbReference type="ARBA" id="ARBA00022694"/>
    </source>
</evidence>
<comment type="catalytic activity">
    <reaction evidence="6 7">
        <text>cytidine(34) in tRNA(Ile2) + L-lysine + ATP = lysidine(34) in tRNA(Ile2) + AMP + diphosphate + H(+)</text>
        <dbReference type="Rhea" id="RHEA:43744"/>
        <dbReference type="Rhea" id="RHEA-COMP:10625"/>
        <dbReference type="Rhea" id="RHEA-COMP:10670"/>
        <dbReference type="ChEBI" id="CHEBI:15378"/>
        <dbReference type="ChEBI" id="CHEBI:30616"/>
        <dbReference type="ChEBI" id="CHEBI:32551"/>
        <dbReference type="ChEBI" id="CHEBI:33019"/>
        <dbReference type="ChEBI" id="CHEBI:82748"/>
        <dbReference type="ChEBI" id="CHEBI:83665"/>
        <dbReference type="ChEBI" id="CHEBI:456215"/>
        <dbReference type="EC" id="6.3.4.19"/>
    </reaction>
</comment>
<comment type="function">
    <text evidence="7">Ligates lysine onto the cytidine present at position 34 of the AUA codon-specific tRNA(Ile) that contains the anticodon CAU, in an ATP-dependent manner. Cytidine is converted to lysidine, thus changing the amino acid specificity of the tRNA from methionine to isoleucine.</text>
</comment>
<keyword evidence="12" id="KW-1185">Reference proteome</keyword>
<gene>
    <name evidence="7" type="primary">tilS</name>
    <name evidence="11" type="ORF">HEB94_003602</name>
</gene>
<keyword evidence="2 7" id="KW-0436">Ligase</keyword>
<dbReference type="CDD" id="cd01992">
    <property type="entry name" value="TilS_N"/>
    <property type="match status" value="1"/>
</dbReference>
<dbReference type="GO" id="GO:0032267">
    <property type="term" value="F:tRNA(Ile)-lysidine synthase activity"/>
    <property type="evidence" value="ECO:0007669"/>
    <property type="project" value="UniProtKB-EC"/>
</dbReference>
<comment type="caution">
    <text evidence="11">The sequence shown here is derived from an EMBL/GenBank/DDBJ whole genome shotgun (WGS) entry which is preliminary data.</text>
</comment>
<evidence type="ECO:0000256" key="4">
    <source>
        <dbReference type="ARBA" id="ARBA00022741"/>
    </source>
</evidence>
<dbReference type="InterPro" id="IPR014729">
    <property type="entry name" value="Rossmann-like_a/b/a_fold"/>
</dbReference>
<evidence type="ECO:0000259" key="9">
    <source>
        <dbReference type="Pfam" id="PF01171"/>
    </source>
</evidence>
<keyword evidence="3 7" id="KW-0819">tRNA processing</keyword>
<organism evidence="11 12">
    <name type="scientific">Actinopolymorpha pittospori</name>
    <dbReference type="NCBI Taxonomy" id="648752"/>
    <lineage>
        <taxon>Bacteria</taxon>
        <taxon>Bacillati</taxon>
        <taxon>Actinomycetota</taxon>
        <taxon>Actinomycetes</taxon>
        <taxon>Propionibacteriales</taxon>
        <taxon>Actinopolymorphaceae</taxon>
        <taxon>Actinopolymorpha</taxon>
    </lineage>
</organism>
<dbReference type="InterPro" id="IPR012795">
    <property type="entry name" value="tRNA_Ile_lys_synt_N"/>
</dbReference>
<dbReference type="AlphaFoldDB" id="A0A927R9Q6"/>
<proteinExistence type="inferred from homology"/>
<feature type="domain" description="tRNA(Ile)-lysidine synthase substrate-binding" evidence="10">
    <location>
        <begin position="314"/>
        <end position="381"/>
    </location>
</feature>
<dbReference type="InterPro" id="IPR012094">
    <property type="entry name" value="tRNA_Ile_lys_synt"/>
</dbReference>
<evidence type="ECO:0000256" key="8">
    <source>
        <dbReference type="SAM" id="MobiDB-lite"/>
    </source>
</evidence>
<dbReference type="Pfam" id="PF01171">
    <property type="entry name" value="ATP_bind_3"/>
    <property type="match status" value="1"/>
</dbReference>
<reference evidence="11" key="1">
    <citation type="submission" date="2020-10" db="EMBL/GenBank/DDBJ databases">
        <title>Sequencing the genomes of 1000 actinobacteria strains.</title>
        <authorList>
            <person name="Klenk H.-P."/>
        </authorList>
    </citation>
    <scope>NUCLEOTIDE SEQUENCE</scope>
    <source>
        <strain evidence="11">DSM 45354</strain>
    </source>
</reference>
<accession>A0A927R9Q6</accession>
<protein>
    <recommendedName>
        <fullName evidence="7">tRNA(Ile)-lysidine synthase</fullName>
        <ecNumber evidence="7">6.3.4.19</ecNumber>
    </recommendedName>
    <alternativeName>
        <fullName evidence="7">tRNA(Ile)-2-lysyl-cytidine synthase</fullName>
    </alternativeName>
    <alternativeName>
        <fullName evidence="7">tRNA(Ile)-lysidine synthetase</fullName>
    </alternativeName>
</protein>
<dbReference type="EC" id="6.3.4.19" evidence="7"/>
<dbReference type="GO" id="GO:0006400">
    <property type="term" value="P:tRNA modification"/>
    <property type="evidence" value="ECO:0007669"/>
    <property type="project" value="UniProtKB-UniRule"/>
</dbReference>
<evidence type="ECO:0000313" key="12">
    <source>
        <dbReference type="Proteomes" id="UP000638648"/>
    </source>
</evidence>
<dbReference type="EMBL" id="JADBEM010000001">
    <property type="protein sequence ID" value="MBE1606754.1"/>
    <property type="molecule type" value="Genomic_DNA"/>
</dbReference>
<name>A0A927R9Q6_9ACTN</name>
<evidence type="ECO:0000259" key="10">
    <source>
        <dbReference type="Pfam" id="PF09179"/>
    </source>
</evidence>
<keyword evidence="1 7" id="KW-0963">Cytoplasm</keyword>
<keyword evidence="5 7" id="KW-0067">ATP-binding</keyword>